<dbReference type="GO" id="GO:0005524">
    <property type="term" value="F:ATP binding"/>
    <property type="evidence" value="ECO:0007669"/>
    <property type="project" value="UniProtKB-KW"/>
</dbReference>
<name>A0ABZ1BR98_9FIRM</name>
<reference evidence="7" key="1">
    <citation type="submission" date="2023-12" db="EMBL/GenBank/DDBJ databases">
        <title>Novel isolates from deep terrestrial aquifers shed light on the physiology and ecology of the class Limnochordia.</title>
        <authorList>
            <person name="Karnachuk O.V."/>
            <person name="Lukina A.P."/>
            <person name="Avakyan M.R."/>
            <person name="Kadnikov V."/>
            <person name="Begmatov S."/>
            <person name="Beletsky A.V."/>
            <person name="Mardanov A.V."/>
            <person name="Ravin N.V."/>
        </authorList>
    </citation>
    <scope>NUCLEOTIDE SEQUENCE [LARGE SCALE GENOMIC DNA]</scope>
    <source>
        <strain evidence="7">LN</strain>
    </source>
</reference>
<evidence type="ECO:0000256" key="2">
    <source>
        <dbReference type="ARBA" id="ARBA00022737"/>
    </source>
</evidence>
<dbReference type="InterPro" id="IPR027417">
    <property type="entry name" value="P-loop_NTPase"/>
</dbReference>
<keyword evidence="2" id="KW-0677">Repeat</keyword>
<dbReference type="Pfam" id="PF00005">
    <property type="entry name" value="ABC_tran"/>
    <property type="match status" value="2"/>
</dbReference>
<keyword evidence="7" id="KW-1185">Reference proteome</keyword>
<dbReference type="CDD" id="cd03215">
    <property type="entry name" value="ABC_Carb_Monos_II"/>
    <property type="match status" value="1"/>
</dbReference>
<dbReference type="InterPro" id="IPR017871">
    <property type="entry name" value="ABC_transporter-like_CS"/>
</dbReference>
<dbReference type="InterPro" id="IPR003439">
    <property type="entry name" value="ABC_transporter-like_ATP-bd"/>
</dbReference>
<sequence length="470" mass="52201">MDFELQPGEIHAIVGENGAGKSTLVKILSGAIQPSAGTLELYGQPVRLVTPWHALRLGIASVYQERDLVPQLTAAENILLGIEPRRLGLIQGRLLLEQVNALLQEVGVDISLNVPVWQLGASEQQLVEIVKAFAHQPRILLLDEPTASLSRQETDRLFLLLRQWKSRSSIVFISHRLEEVLEVADRITVLRDGQKVATVPRDQASVDHLVSLMIARQIENRFPKIPIAAGRPVLEVRHLTTTKLRDVSLTVRQGEIVGIAGLVGSGRSSLLETIFGIYTTGRSAVLLAGRPIGHLPPHERIRLGLYLVPENRRLKGLVTSASVKENLSMVHLRETCRFGFVNFRREHAMARELVDRFDVRIRSLNQPVATLSGGNQQKVSIARWFARSGSVLLLDEPTQGVDVGAKEEIYRLMVDLARQGLGILLVSSELPELLGMSDRIYVMRDGRITAEFERRHFSQEAILKSALGGR</sequence>
<keyword evidence="4 6" id="KW-0067">ATP-binding</keyword>
<feature type="domain" description="ABC transporter" evidence="5">
    <location>
        <begin position="228"/>
        <end position="470"/>
    </location>
</feature>
<evidence type="ECO:0000256" key="3">
    <source>
        <dbReference type="ARBA" id="ARBA00022741"/>
    </source>
</evidence>
<proteinExistence type="predicted"/>
<dbReference type="Proteomes" id="UP001333102">
    <property type="component" value="Chromosome"/>
</dbReference>
<dbReference type="CDD" id="cd03216">
    <property type="entry name" value="ABC_Carb_Monos_I"/>
    <property type="match status" value="1"/>
</dbReference>
<dbReference type="SMART" id="SM00382">
    <property type="entry name" value="AAA"/>
    <property type="match status" value="2"/>
</dbReference>
<dbReference type="SUPFAM" id="SSF52540">
    <property type="entry name" value="P-loop containing nucleoside triphosphate hydrolases"/>
    <property type="match status" value="2"/>
</dbReference>
<dbReference type="PROSITE" id="PS00211">
    <property type="entry name" value="ABC_TRANSPORTER_1"/>
    <property type="match status" value="1"/>
</dbReference>
<dbReference type="PROSITE" id="PS50893">
    <property type="entry name" value="ABC_TRANSPORTER_2"/>
    <property type="match status" value="2"/>
</dbReference>
<dbReference type="Gene3D" id="3.40.50.300">
    <property type="entry name" value="P-loop containing nucleotide triphosphate hydrolases"/>
    <property type="match status" value="2"/>
</dbReference>
<gene>
    <name evidence="6" type="ORF">VLY81_00730</name>
</gene>
<dbReference type="RefSeq" id="WP_324669099.1">
    <property type="nucleotide sequence ID" value="NZ_CP141614.1"/>
</dbReference>
<dbReference type="EMBL" id="CP141614">
    <property type="protein sequence ID" value="WRP14728.1"/>
    <property type="molecule type" value="Genomic_DNA"/>
</dbReference>
<accession>A0ABZ1BR98</accession>
<feature type="domain" description="ABC transporter" evidence="5">
    <location>
        <begin position="1"/>
        <end position="217"/>
    </location>
</feature>
<dbReference type="PANTHER" id="PTHR43790:SF9">
    <property type="entry name" value="GALACTOFURANOSE TRANSPORTER ATP-BINDING PROTEIN YTFR"/>
    <property type="match status" value="1"/>
</dbReference>
<evidence type="ECO:0000256" key="4">
    <source>
        <dbReference type="ARBA" id="ARBA00022840"/>
    </source>
</evidence>
<evidence type="ECO:0000313" key="6">
    <source>
        <dbReference type="EMBL" id="WRP14728.1"/>
    </source>
</evidence>
<evidence type="ECO:0000313" key="7">
    <source>
        <dbReference type="Proteomes" id="UP001333102"/>
    </source>
</evidence>
<keyword evidence="3" id="KW-0547">Nucleotide-binding</keyword>
<keyword evidence="1" id="KW-0813">Transport</keyword>
<dbReference type="InterPro" id="IPR003593">
    <property type="entry name" value="AAA+_ATPase"/>
</dbReference>
<organism evidence="6 7">
    <name type="scientific">Geochorda subterranea</name>
    <dbReference type="NCBI Taxonomy" id="3109564"/>
    <lineage>
        <taxon>Bacteria</taxon>
        <taxon>Bacillati</taxon>
        <taxon>Bacillota</taxon>
        <taxon>Limnochordia</taxon>
        <taxon>Limnochordales</taxon>
        <taxon>Geochordaceae</taxon>
        <taxon>Geochorda</taxon>
    </lineage>
</organism>
<evidence type="ECO:0000259" key="5">
    <source>
        <dbReference type="PROSITE" id="PS50893"/>
    </source>
</evidence>
<dbReference type="PANTHER" id="PTHR43790">
    <property type="entry name" value="CARBOHYDRATE TRANSPORT ATP-BINDING PROTEIN MG119-RELATED"/>
    <property type="match status" value="1"/>
</dbReference>
<evidence type="ECO:0000256" key="1">
    <source>
        <dbReference type="ARBA" id="ARBA00022448"/>
    </source>
</evidence>
<protein>
    <submittedName>
        <fullName evidence="6">Sugar ABC transporter ATP-binding protein</fullName>
    </submittedName>
</protein>
<dbReference type="InterPro" id="IPR050107">
    <property type="entry name" value="ABC_carbohydrate_import_ATPase"/>
</dbReference>